<gene>
    <name evidence="1" type="ORF">GCM10022214_18510</name>
</gene>
<reference evidence="2" key="1">
    <citation type="journal article" date="2019" name="Int. J. Syst. Evol. Microbiol.">
        <title>The Global Catalogue of Microorganisms (GCM) 10K type strain sequencing project: providing services to taxonomists for standard genome sequencing and annotation.</title>
        <authorList>
            <consortium name="The Broad Institute Genomics Platform"/>
            <consortium name="The Broad Institute Genome Sequencing Center for Infectious Disease"/>
            <person name="Wu L."/>
            <person name="Ma J."/>
        </authorList>
    </citation>
    <scope>NUCLEOTIDE SEQUENCE [LARGE SCALE GENOMIC DNA]</scope>
    <source>
        <strain evidence="2">JCM 16702</strain>
    </source>
</reference>
<keyword evidence="2" id="KW-1185">Reference proteome</keyword>
<evidence type="ECO:0000313" key="1">
    <source>
        <dbReference type="EMBL" id="GAA4064833.1"/>
    </source>
</evidence>
<organism evidence="1 2">
    <name type="scientific">Actinomadura miaoliensis</name>
    <dbReference type="NCBI Taxonomy" id="430685"/>
    <lineage>
        <taxon>Bacteria</taxon>
        <taxon>Bacillati</taxon>
        <taxon>Actinomycetota</taxon>
        <taxon>Actinomycetes</taxon>
        <taxon>Streptosporangiales</taxon>
        <taxon>Thermomonosporaceae</taxon>
        <taxon>Actinomadura</taxon>
    </lineage>
</organism>
<sequence>MEPGADDDDSTEPLRRLGEALGKYGVPVRLRVGDQGEHVLRASHPQAPLSTDVHLQSINGELCFLSEWGSVICSAGNIAEAVAYVARLLSLRIS</sequence>
<protein>
    <submittedName>
        <fullName evidence="1">Uncharacterized protein</fullName>
    </submittedName>
</protein>
<proteinExistence type="predicted"/>
<accession>A0ABP7VDV3</accession>
<dbReference type="Proteomes" id="UP001500683">
    <property type="component" value="Unassembled WGS sequence"/>
</dbReference>
<name>A0ABP7VDV3_9ACTN</name>
<comment type="caution">
    <text evidence="1">The sequence shown here is derived from an EMBL/GenBank/DDBJ whole genome shotgun (WGS) entry which is preliminary data.</text>
</comment>
<evidence type="ECO:0000313" key="2">
    <source>
        <dbReference type="Proteomes" id="UP001500683"/>
    </source>
</evidence>
<dbReference type="EMBL" id="BAAAZG010000007">
    <property type="protein sequence ID" value="GAA4064833.1"/>
    <property type="molecule type" value="Genomic_DNA"/>
</dbReference>
<dbReference type="RefSeq" id="WP_344943728.1">
    <property type="nucleotide sequence ID" value="NZ_BAAAZG010000007.1"/>
</dbReference>